<evidence type="ECO:0000256" key="2">
    <source>
        <dbReference type="ARBA" id="ARBA00006338"/>
    </source>
</evidence>
<dbReference type="EMBL" id="JAZDUA010000079">
    <property type="protein sequence ID" value="KAK7869147.1"/>
    <property type="molecule type" value="Genomic_DNA"/>
</dbReference>
<dbReference type="SUPFAM" id="SSF56112">
    <property type="entry name" value="Protein kinase-like (PK-like)"/>
    <property type="match status" value="1"/>
</dbReference>
<dbReference type="GO" id="GO:0005576">
    <property type="term" value="C:extracellular region"/>
    <property type="evidence" value="ECO:0007669"/>
    <property type="project" value="UniProtKB-SubCell"/>
</dbReference>
<evidence type="ECO:0000256" key="1">
    <source>
        <dbReference type="ARBA" id="ARBA00004613"/>
    </source>
</evidence>
<dbReference type="PANTHER" id="PTHR32073">
    <property type="entry name" value="GH11358P"/>
    <property type="match status" value="1"/>
</dbReference>
<dbReference type="Pfam" id="PF12260">
    <property type="entry name" value="PIP49_C"/>
    <property type="match status" value="1"/>
</dbReference>
<dbReference type="PANTHER" id="PTHR32073:SF7">
    <property type="entry name" value="GH11358P"/>
    <property type="match status" value="1"/>
</dbReference>
<gene>
    <name evidence="7" type="ORF">R5R35_006608</name>
</gene>
<reference evidence="7 8" key="1">
    <citation type="submission" date="2024-03" db="EMBL/GenBank/DDBJ databases">
        <title>The genome assembly and annotation of the cricket Gryllus longicercus Weissman &amp; Gray.</title>
        <authorList>
            <person name="Szrajer S."/>
            <person name="Gray D."/>
            <person name="Ylla G."/>
        </authorList>
    </citation>
    <scope>NUCLEOTIDE SEQUENCE [LARGE SCALE GENOMIC DNA]</scope>
    <source>
        <strain evidence="7">DAG 2021-001</strain>
        <tissue evidence="7">Whole body minus gut</tissue>
    </source>
</reference>
<keyword evidence="8" id="KW-1185">Reference proteome</keyword>
<dbReference type="Proteomes" id="UP001378592">
    <property type="component" value="Unassembled WGS sequence"/>
</dbReference>
<feature type="domain" description="FAM69 protein-kinase" evidence="6">
    <location>
        <begin position="184"/>
        <end position="377"/>
    </location>
</feature>
<comment type="similarity">
    <text evidence="2">Belongs to the DIPK family.</text>
</comment>
<evidence type="ECO:0000256" key="4">
    <source>
        <dbReference type="ARBA" id="ARBA00022729"/>
    </source>
</evidence>
<protein>
    <recommendedName>
        <fullName evidence="6">FAM69 protein-kinase domain-containing protein</fullName>
    </recommendedName>
</protein>
<name>A0AAN9VZ96_9ORTH</name>
<sequence>MYGWRIGRRWRWCFVGLSILLIASLYLLTSLPALPELAEVHTCPACFGTSLCPAIASGALSLTDIGSVPGLIGALGTKNVFFGSYNSHHVVLKKLGHTWELQGLDRALCVAADLAPDCKIKEAVDYLSDIHSLIMDYVSQSTRDNAGVLSSFHLCPSADNLDVLLSDVMKNSKNVSSDLALIHIWTLLHLNAEPLILQILPAEESWPVPRYHGACGRLVVEEYAGQPLSEFTNAPWPKRAHLAKQLLHAALQFTERHPAFRFYLTDISLDNVAVDAVGNVKFVDLENIIILDKYPSDRVKPATWSSQHVSENYGCSDCFAFSSDDICSHHISDHNFYAVCQELLVGGGNSGGLLAVVPSAALIRQPVLPTLLQQCAHSPGPKGRRMAAAQLVSALEKEASFSYFIQH</sequence>
<feature type="transmembrane region" description="Helical" evidence="5">
    <location>
        <begin position="12"/>
        <end position="34"/>
    </location>
</feature>
<dbReference type="InterPro" id="IPR011009">
    <property type="entry name" value="Kinase-like_dom_sf"/>
</dbReference>
<keyword evidence="4" id="KW-0732">Signal</keyword>
<evidence type="ECO:0000259" key="6">
    <source>
        <dbReference type="Pfam" id="PF12260"/>
    </source>
</evidence>
<keyword evidence="5" id="KW-0812">Transmembrane</keyword>
<dbReference type="InterPro" id="IPR020519">
    <property type="entry name" value="DIPK2A/B"/>
</dbReference>
<keyword evidence="3" id="KW-0964">Secreted</keyword>
<proteinExistence type="inferred from homology"/>
<evidence type="ECO:0000256" key="5">
    <source>
        <dbReference type="SAM" id="Phobius"/>
    </source>
</evidence>
<dbReference type="AlphaFoldDB" id="A0AAN9VZ96"/>
<comment type="subcellular location">
    <subcellularLocation>
        <location evidence="1">Secreted</location>
    </subcellularLocation>
</comment>
<accession>A0AAN9VZ96</accession>
<dbReference type="InterPro" id="IPR022049">
    <property type="entry name" value="FAM69_kinase_dom"/>
</dbReference>
<keyword evidence="5" id="KW-1133">Transmembrane helix</keyword>
<evidence type="ECO:0000313" key="7">
    <source>
        <dbReference type="EMBL" id="KAK7869147.1"/>
    </source>
</evidence>
<keyword evidence="5" id="KW-0472">Membrane</keyword>
<comment type="caution">
    <text evidence="7">The sequence shown here is derived from an EMBL/GenBank/DDBJ whole genome shotgun (WGS) entry which is preliminary data.</text>
</comment>
<evidence type="ECO:0000256" key="3">
    <source>
        <dbReference type="ARBA" id="ARBA00022525"/>
    </source>
</evidence>
<organism evidence="7 8">
    <name type="scientific">Gryllus longicercus</name>
    <dbReference type="NCBI Taxonomy" id="2509291"/>
    <lineage>
        <taxon>Eukaryota</taxon>
        <taxon>Metazoa</taxon>
        <taxon>Ecdysozoa</taxon>
        <taxon>Arthropoda</taxon>
        <taxon>Hexapoda</taxon>
        <taxon>Insecta</taxon>
        <taxon>Pterygota</taxon>
        <taxon>Neoptera</taxon>
        <taxon>Polyneoptera</taxon>
        <taxon>Orthoptera</taxon>
        <taxon>Ensifera</taxon>
        <taxon>Gryllidea</taxon>
        <taxon>Grylloidea</taxon>
        <taxon>Gryllidae</taxon>
        <taxon>Gryllinae</taxon>
        <taxon>Gryllus</taxon>
    </lineage>
</organism>
<evidence type="ECO:0000313" key="8">
    <source>
        <dbReference type="Proteomes" id="UP001378592"/>
    </source>
</evidence>